<dbReference type="SFLD" id="SFLDG01067">
    <property type="entry name" value="SPASM/twitch_domain_containing"/>
    <property type="match status" value="2"/>
</dbReference>
<evidence type="ECO:0000256" key="3">
    <source>
        <dbReference type="ARBA" id="ARBA00022691"/>
    </source>
</evidence>
<keyword evidence="6" id="KW-0411">Iron-sulfur</keyword>
<dbReference type="Pfam" id="PF04055">
    <property type="entry name" value="Radical_SAM"/>
    <property type="match status" value="1"/>
</dbReference>
<sequence>MREIVSIRGSISLLKITIMKVNTLVLKVASRCNLNCTYCYMYNVGDNTYLKQPKFMSYKTVDAILDKIIIHHKRKKLKQFNFVFHGGEPLLMKKEFFYYFIENANKRLRDENNITCIFQLQTNGILLTQEWCEIFNELDISMGISLDGRREDNDKYRVGHKGEGSYDDILKGFDIAKKFSKKRPGFLCVINIDADPEDTYHHFKELNIIPGDFLIPYATTDKPPQKKSKVLGISEATPYADWLIRIFDIWRKESIDERLNIKVFNTLIKLILGKDSSSDNFGNTENSVLLIETDGGIESIGALKLCGNGFTKQGANINTHTFAQALETSLAKLYHQAHLMLPKKCTACPINEVCGGGHIAHRYSKENGFDNPSIYCNDFMKLILHIQNALVDSFSDEYLEKNEFEKVSYSEVREYMDNLDLDSLTVPEYKKDLETF</sequence>
<dbReference type="SFLD" id="SFLDG01072">
    <property type="entry name" value="dehydrogenase_like"/>
    <property type="match status" value="1"/>
</dbReference>
<keyword evidence="5" id="KW-0408">Iron</keyword>
<dbReference type="Gene3D" id="3.20.20.70">
    <property type="entry name" value="Aldolase class I"/>
    <property type="match status" value="1"/>
</dbReference>
<dbReference type="SFLD" id="SFLDG01386">
    <property type="entry name" value="main_SPASM_domain-containing"/>
    <property type="match status" value="2"/>
</dbReference>
<dbReference type="GO" id="GO:0051539">
    <property type="term" value="F:4 iron, 4 sulfur cluster binding"/>
    <property type="evidence" value="ECO:0007669"/>
    <property type="project" value="UniProtKB-KW"/>
</dbReference>
<dbReference type="InterPro" id="IPR058240">
    <property type="entry name" value="rSAM_sf"/>
</dbReference>
<evidence type="ECO:0000256" key="6">
    <source>
        <dbReference type="ARBA" id="ARBA00023014"/>
    </source>
</evidence>
<keyword evidence="3" id="KW-0949">S-adenosyl-L-methionine</keyword>
<dbReference type="InterPro" id="IPR023867">
    <property type="entry name" value="Sulphatase_maturase_rSAM"/>
</dbReference>
<organism evidence="8 9">
    <name type="scientific">Kordia periserrulae</name>
    <dbReference type="NCBI Taxonomy" id="701523"/>
    <lineage>
        <taxon>Bacteria</taxon>
        <taxon>Pseudomonadati</taxon>
        <taxon>Bacteroidota</taxon>
        <taxon>Flavobacteriia</taxon>
        <taxon>Flavobacteriales</taxon>
        <taxon>Flavobacteriaceae</taxon>
        <taxon>Kordia</taxon>
    </lineage>
</organism>
<dbReference type="GO" id="GO:0016491">
    <property type="term" value="F:oxidoreductase activity"/>
    <property type="evidence" value="ECO:0007669"/>
    <property type="project" value="InterPro"/>
</dbReference>
<dbReference type="InterPro" id="IPR013785">
    <property type="entry name" value="Aldolase_TIM"/>
</dbReference>
<gene>
    <name evidence="8" type="ORF">C8N46_102546</name>
</gene>
<keyword evidence="4" id="KW-0479">Metal-binding</keyword>
<dbReference type="SFLD" id="SFLDS00029">
    <property type="entry name" value="Radical_SAM"/>
    <property type="match status" value="2"/>
</dbReference>
<comment type="cofactor">
    <cofactor evidence="1">
        <name>[4Fe-4S] cluster</name>
        <dbReference type="ChEBI" id="CHEBI:49883"/>
    </cofactor>
</comment>
<proteinExistence type="predicted"/>
<evidence type="ECO:0000256" key="4">
    <source>
        <dbReference type="ARBA" id="ARBA00022723"/>
    </source>
</evidence>
<evidence type="ECO:0000256" key="5">
    <source>
        <dbReference type="ARBA" id="ARBA00023004"/>
    </source>
</evidence>
<dbReference type="SFLD" id="SFLDG01384">
    <property type="entry name" value="thioether_bond_formation_requi"/>
    <property type="match status" value="1"/>
</dbReference>
<dbReference type="Proteomes" id="UP000244090">
    <property type="component" value="Unassembled WGS sequence"/>
</dbReference>
<dbReference type="EMBL" id="QBKT01000002">
    <property type="protein sequence ID" value="PTX63143.1"/>
    <property type="molecule type" value="Genomic_DNA"/>
</dbReference>
<accession>A0A2T6C4D6</accession>
<dbReference type="InterPro" id="IPR007197">
    <property type="entry name" value="rSAM"/>
</dbReference>
<evidence type="ECO:0000259" key="7">
    <source>
        <dbReference type="PROSITE" id="PS51918"/>
    </source>
</evidence>
<dbReference type="PANTHER" id="PTHR43273">
    <property type="entry name" value="ANAEROBIC SULFATASE-MATURATING ENZYME HOMOLOG ASLB-RELATED"/>
    <property type="match status" value="1"/>
</dbReference>
<evidence type="ECO:0000313" key="8">
    <source>
        <dbReference type="EMBL" id="PTX63143.1"/>
    </source>
</evidence>
<protein>
    <recommendedName>
        <fullName evidence="7">Radical SAM core domain-containing protein</fullName>
    </recommendedName>
</protein>
<dbReference type="CDD" id="cd01335">
    <property type="entry name" value="Radical_SAM"/>
    <property type="match status" value="1"/>
</dbReference>
<comment type="caution">
    <text evidence="8">The sequence shown here is derived from an EMBL/GenBank/DDBJ whole genome shotgun (WGS) entry which is preliminary data.</text>
</comment>
<evidence type="ECO:0000256" key="1">
    <source>
        <dbReference type="ARBA" id="ARBA00001966"/>
    </source>
</evidence>
<evidence type="ECO:0000313" key="9">
    <source>
        <dbReference type="Proteomes" id="UP000244090"/>
    </source>
</evidence>
<keyword evidence="2" id="KW-0004">4Fe-4S</keyword>
<reference evidence="8 9" key="1">
    <citation type="submission" date="2018-04" db="EMBL/GenBank/DDBJ databases">
        <title>Genomic Encyclopedia of Archaeal and Bacterial Type Strains, Phase II (KMG-II): from individual species to whole genera.</title>
        <authorList>
            <person name="Goeker M."/>
        </authorList>
    </citation>
    <scope>NUCLEOTIDE SEQUENCE [LARGE SCALE GENOMIC DNA]</scope>
    <source>
        <strain evidence="8 9">DSM 25731</strain>
    </source>
</reference>
<dbReference type="PROSITE" id="PS01305">
    <property type="entry name" value="MOAA_NIFB_PQQE"/>
    <property type="match status" value="1"/>
</dbReference>
<keyword evidence="9" id="KW-1185">Reference proteome</keyword>
<dbReference type="PROSITE" id="PS51918">
    <property type="entry name" value="RADICAL_SAM"/>
    <property type="match status" value="1"/>
</dbReference>
<feature type="domain" description="Radical SAM core" evidence="7">
    <location>
        <begin position="16"/>
        <end position="256"/>
    </location>
</feature>
<dbReference type="AlphaFoldDB" id="A0A2T6C4D6"/>
<evidence type="ECO:0000256" key="2">
    <source>
        <dbReference type="ARBA" id="ARBA00022485"/>
    </source>
</evidence>
<dbReference type="GO" id="GO:0046872">
    <property type="term" value="F:metal ion binding"/>
    <property type="evidence" value="ECO:0007669"/>
    <property type="project" value="UniProtKB-KW"/>
</dbReference>
<dbReference type="PANTHER" id="PTHR43273:SF8">
    <property type="entry name" value="RADICAL SAM DOMAIN PROTEIN"/>
    <property type="match status" value="1"/>
</dbReference>
<dbReference type="InterPro" id="IPR000385">
    <property type="entry name" value="MoaA_NifB_PqqE_Fe-S-bd_CS"/>
</dbReference>
<dbReference type="SUPFAM" id="SSF102114">
    <property type="entry name" value="Radical SAM enzymes"/>
    <property type="match status" value="1"/>
</dbReference>
<name>A0A2T6C4D6_9FLAO</name>